<reference evidence="8" key="1">
    <citation type="submission" date="2024-06" db="EMBL/GenBank/DDBJ databases">
        <title>Radixoralia hellwigii gen. nov., sp nov., isolated from a root canal in the human oral cavity.</title>
        <authorList>
            <person name="Bartsch S."/>
            <person name="Wittmer A."/>
            <person name="Schulz A.-K."/>
            <person name="Neumann-Schaal M."/>
            <person name="Wolf J."/>
            <person name="Gronow S."/>
            <person name="Tennert C."/>
            <person name="Haecker G."/>
            <person name="Cieplik F."/>
            <person name="Al-Ahmad A."/>
        </authorList>
    </citation>
    <scope>NUCLEOTIDE SEQUENCE [LARGE SCALE GENOMIC DNA]</scope>
    <source>
        <strain evidence="8">Wk13</strain>
    </source>
</reference>
<evidence type="ECO:0000259" key="6">
    <source>
        <dbReference type="PROSITE" id="PS51935"/>
    </source>
</evidence>
<keyword evidence="3" id="KW-0378">Hydrolase</keyword>
<evidence type="ECO:0000313" key="7">
    <source>
        <dbReference type="EMBL" id="MFA9949326.1"/>
    </source>
</evidence>
<dbReference type="InterPro" id="IPR038765">
    <property type="entry name" value="Papain-like_cys_pep_sf"/>
</dbReference>
<evidence type="ECO:0000256" key="3">
    <source>
        <dbReference type="ARBA" id="ARBA00022801"/>
    </source>
</evidence>
<organism evidence="7 8">
    <name type="scientific">Dentiradicibacter hellwigii</name>
    <dbReference type="NCBI Taxonomy" id="3149053"/>
    <lineage>
        <taxon>Bacteria</taxon>
        <taxon>Pseudomonadati</taxon>
        <taxon>Pseudomonadota</taxon>
        <taxon>Betaproteobacteria</taxon>
        <taxon>Rhodocyclales</taxon>
        <taxon>Rhodocyclaceae</taxon>
        <taxon>Dentiradicibacter</taxon>
    </lineage>
</organism>
<feature type="chain" id="PRO_5046358115" evidence="5">
    <location>
        <begin position="27"/>
        <end position="175"/>
    </location>
</feature>
<gene>
    <name evidence="7" type="ORF">ABCS64_03120</name>
</gene>
<evidence type="ECO:0000313" key="8">
    <source>
        <dbReference type="Proteomes" id="UP001574673"/>
    </source>
</evidence>
<feature type="signal peptide" evidence="5">
    <location>
        <begin position="1"/>
        <end position="26"/>
    </location>
</feature>
<evidence type="ECO:0000256" key="2">
    <source>
        <dbReference type="ARBA" id="ARBA00022670"/>
    </source>
</evidence>
<proteinExistence type="inferred from homology"/>
<comment type="caution">
    <text evidence="7">The sequence shown here is derived from an EMBL/GenBank/DDBJ whole genome shotgun (WGS) entry which is preliminary data.</text>
</comment>
<dbReference type="InterPro" id="IPR000064">
    <property type="entry name" value="NLP_P60_dom"/>
</dbReference>
<dbReference type="SUPFAM" id="SSF54001">
    <property type="entry name" value="Cysteine proteinases"/>
    <property type="match status" value="1"/>
</dbReference>
<evidence type="ECO:0000256" key="4">
    <source>
        <dbReference type="ARBA" id="ARBA00022807"/>
    </source>
</evidence>
<dbReference type="PROSITE" id="PS51935">
    <property type="entry name" value="NLPC_P60"/>
    <property type="match status" value="1"/>
</dbReference>
<protein>
    <submittedName>
        <fullName evidence="7">NlpC/P60 family protein</fullName>
    </submittedName>
</protein>
<evidence type="ECO:0000256" key="5">
    <source>
        <dbReference type="SAM" id="SignalP"/>
    </source>
</evidence>
<keyword evidence="2" id="KW-0645">Protease</keyword>
<name>A0ABV4UCF7_9RHOO</name>
<dbReference type="InterPro" id="IPR051202">
    <property type="entry name" value="Peptidase_C40"/>
</dbReference>
<keyword evidence="4" id="KW-0788">Thiol protease</keyword>
<feature type="domain" description="NlpC/P60" evidence="6">
    <location>
        <begin position="49"/>
        <end position="173"/>
    </location>
</feature>
<comment type="similarity">
    <text evidence="1">Belongs to the peptidase C40 family.</text>
</comment>
<dbReference type="PANTHER" id="PTHR47053">
    <property type="entry name" value="MUREIN DD-ENDOPEPTIDASE MEPH-RELATED"/>
    <property type="match status" value="1"/>
</dbReference>
<dbReference type="Proteomes" id="UP001574673">
    <property type="component" value="Unassembled WGS sequence"/>
</dbReference>
<dbReference type="RefSeq" id="WP_418890465.1">
    <property type="nucleotide sequence ID" value="NZ_JBEUWX010000002.1"/>
</dbReference>
<keyword evidence="5" id="KW-0732">Signal</keyword>
<dbReference type="Pfam" id="PF00877">
    <property type="entry name" value="NLPC_P60"/>
    <property type="match status" value="1"/>
</dbReference>
<dbReference type="EMBL" id="JBEUWX010000002">
    <property type="protein sequence ID" value="MFA9949326.1"/>
    <property type="molecule type" value="Genomic_DNA"/>
</dbReference>
<evidence type="ECO:0000256" key="1">
    <source>
        <dbReference type="ARBA" id="ARBA00007074"/>
    </source>
</evidence>
<keyword evidence="8" id="KW-1185">Reference proteome</keyword>
<dbReference type="PANTHER" id="PTHR47053:SF1">
    <property type="entry name" value="MUREIN DD-ENDOPEPTIDASE MEPH-RELATED"/>
    <property type="match status" value="1"/>
</dbReference>
<accession>A0ABV4UCF7</accession>
<dbReference type="Gene3D" id="3.90.1720.10">
    <property type="entry name" value="endopeptidase domain like (from Nostoc punctiforme)"/>
    <property type="match status" value="1"/>
</dbReference>
<sequence>MNFSDSFFQLLFAVAITLGVAGHAAAAEQPFPPQQPWPAEEPSLLERYTTNAQDLILKGLELVGINYRFGGTNPDSGLDCSGFVQIVFKDALGKLLPRTAKEQSQVGDEVSRNELKPGDLVFFNTMRHAFSHVGIYLGDNHFVHAPRTGSEIRVEDMSQSYWAKRYNGARRVLQR</sequence>